<dbReference type="InterPro" id="IPR035923">
    <property type="entry name" value="TT1751-like_sf"/>
</dbReference>
<dbReference type="EMBL" id="BAAAGE010000001">
    <property type="protein sequence ID" value="GAA0717878.1"/>
    <property type="molecule type" value="Genomic_DNA"/>
</dbReference>
<evidence type="ECO:0000313" key="2">
    <source>
        <dbReference type="EMBL" id="GAA0717878.1"/>
    </source>
</evidence>
<dbReference type="CDD" id="cd14797">
    <property type="entry name" value="DUF302"/>
    <property type="match status" value="1"/>
</dbReference>
<accession>A0ABP3TTX1</accession>
<dbReference type="PANTHER" id="PTHR38342">
    <property type="entry name" value="SLR5037 PROTEIN"/>
    <property type="match status" value="1"/>
</dbReference>
<dbReference type="PANTHER" id="PTHR38342:SF2">
    <property type="entry name" value="INNER MEMBRANE OR EXPORTED"/>
    <property type="match status" value="1"/>
</dbReference>
<dbReference type="Proteomes" id="UP001501758">
    <property type="component" value="Unassembled WGS sequence"/>
</dbReference>
<gene>
    <name evidence="2" type="ORF">GCM10009430_15320</name>
</gene>
<sequence length="194" mass="21528">MVPKELIVSEFCLKIEEKMKYKQMKQSIVFTLCALILFSCNQAAKDTSNTSKNIVEERMKITSKQGLIIKKSSQSFDETYSKLVDIIDNNPNLKIIAQLDHQANAASVGLTLNPTKIIMFGNPKLGTPLMQSAQSTGLDLPQKILVSQDNDGIVQILYNDPKYLQQRHGIEQRDEVLTKISGALDKITSTAAGL</sequence>
<feature type="domain" description="DUF302" evidence="1">
    <location>
        <begin position="99"/>
        <end position="161"/>
    </location>
</feature>
<dbReference type="SUPFAM" id="SSF103247">
    <property type="entry name" value="TT1751-like"/>
    <property type="match status" value="1"/>
</dbReference>
<reference evidence="3" key="1">
    <citation type="journal article" date="2019" name="Int. J. Syst. Evol. Microbiol.">
        <title>The Global Catalogue of Microorganisms (GCM) 10K type strain sequencing project: providing services to taxonomists for standard genome sequencing and annotation.</title>
        <authorList>
            <consortium name="The Broad Institute Genomics Platform"/>
            <consortium name="The Broad Institute Genome Sequencing Center for Infectious Disease"/>
            <person name="Wu L."/>
            <person name="Ma J."/>
        </authorList>
    </citation>
    <scope>NUCLEOTIDE SEQUENCE [LARGE SCALE GENOMIC DNA]</scope>
    <source>
        <strain evidence="3">JCM 15974</strain>
    </source>
</reference>
<organism evidence="2 3">
    <name type="scientific">Aquimarina litoralis</name>
    <dbReference type="NCBI Taxonomy" id="584605"/>
    <lineage>
        <taxon>Bacteria</taxon>
        <taxon>Pseudomonadati</taxon>
        <taxon>Bacteroidota</taxon>
        <taxon>Flavobacteriia</taxon>
        <taxon>Flavobacteriales</taxon>
        <taxon>Flavobacteriaceae</taxon>
        <taxon>Aquimarina</taxon>
    </lineage>
</organism>
<evidence type="ECO:0000259" key="1">
    <source>
        <dbReference type="Pfam" id="PF03625"/>
    </source>
</evidence>
<dbReference type="InterPro" id="IPR005180">
    <property type="entry name" value="DUF302"/>
</dbReference>
<dbReference type="Gene3D" id="3.30.310.70">
    <property type="entry name" value="TT1751-like domain"/>
    <property type="match status" value="1"/>
</dbReference>
<keyword evidence="3" id="KW-1185">Reference proteome</keyword>
<name>A0ABP3TTX1_9FLAO</name>
<evidence type="ECO:0000313" key="3">
    <source>
        <dbReference type="Proteomes" id="UP001501758"/>
    </source>
</evidence>
<dbReference type="Pfam" id="PF03625">
    <property type="entry name" value="DUF302"/>
    <property type="match status" value="1"/>
</dbReference>
<protein>
    <recommendedName>
        <fullName evidence="1">DUF302 domain-containing protein</fullName>
    </recommendedName>
</protein>
<proteinExistence type="predicted"/>
<comment type="caution">
    <text evidence="2">The sequence shown here is derived from an EMBL/GenBank/DDBJ whole genome shotgun (WGS) entry which is preliminary data.</text>
</comment>